<reference evidence="2" key="1">
    <citation type="journal article" date="2015" name="Nature">
        <title>Complex archaea that bridge the gap between prokaryotes and eukaryotes.</title>
        <authorList>
            <person name="Spang A."/>
            <person name="Saw J.H."/>
            <person name="Jorgensen S.L."/>
            <person name="Zaremba-Niedzwiedzka K."/>
            <person name="Martijn J."/>
            <person name="Lind A.E."/>
            <person name="van Eijk R."/>
            <person name="Schleper C."/>
            <person name="Guy L."/>
            <person name="Ettema T.J."/>
        </authorList>
    </citation>
    <scope>NUCLEOTIDE SEQUENCE</scope>
</reference>
<accession>A0A0F9AKP0</accession>
<proteinExistence type="predicted"/>
<protein>
    <recommendedName>
        <fullName evidence="1">Aldehyde ferredoxin oxidoreductase N-terminal domain-containing protein</fullName>
    </recommendedName>
</protein>
<comment type="caution">
    <text evidence="2">The sequence shown here is derived from an EMBL/GenBank/DDBJ whole genome shotgun (WGS) entry which is preliminary data.</text>
</comment>
<dbReference type="PANTHER" id="PTHR30038:SF0">
    <property type="entry name" value="TUNGSTEN-CONTAINING ALDEHYDE FERREDOXIN OXIDOREDUCTASE"/>
    <property type="match status" value="1"/>
</dbReference>
<dbReference type="PANTHER" id="PTHR30038">
    <property type="entry name" value="ALDEHYDE FERREDOXIN OXIDOREDUCTASE"/>
    <property type="match status" value="1"/>
</dbReference>
<dbReference type="Pfam" id="PF02730">
    <property type="entry name" value="AFOR_N"/>
    <property type="match status" value="1"/>
</dbReference>
<dbReference type="GO" id="GO:0051536">
    <property type="term" value="F:iron-sulfur cluster binding"/>
    <property type="evidence" value="ECO:0007669"/>
    <property type="project" value="InterPro"/>
</dbReference>
<dbReference type="Gene3D" id="3.60.9.10">
    <property type="entry name" value="Aldehyde ferredoxin oxidoreductase, N-terminal domain"/>
    <property type="match status" value="1"/>
</dbReference>
<organism evidence="2">
    <name type="scientific">marine sediment metagenome</name>
    <dbReference type="NCBI Taxonomy" id="412755"/>
    <lineage>
        <taxon>unclassified sequences</taxon>
        <taxon>metagenomes</taxon>
        <taxon>ecological metagenomes</taxon>
    </lineage>
</organism>
<dbReference type="SUPFAM" id="SSF56228">
    <property type="entry name" value="Aldehyde ferredoxin oxidoreductase, N-terminal domain"/>
    <property type="match status" value="1"/>
</dbReference>
<feature type="non-terminal residue" evidence="2">
    <location>
        <position position="249"/>
    </location>
</feature>
<dbReference type="InterPro" id="IPR036503">
    <property type="entry name" value="Ald_Fedxn_OxRdtase_N_sf"/>
</dbReference>
<gene>
    <name evidence="2" type="ORF">LCGC14_2558570</name>
</gene>
<dbReference type="InterPro" id="IPR051919">
    <property type="entry name" value="W-dependent_AOR"/>
</dbReference>
<dbReference type="SMART" id="SM00790">
    <property type="entry name" value="AFOR_N"/>
    <property type="match status" value="1"/>
</dbReference>
<evidence type="ECO:0000313" key="2">
    <source>
        <dbReference type="EMBL" id="KKL10164.1"/>
    </source>
</evidence>
<evidence type="ECO:0000259" key="1">
    <source>
        <dbReference type="SMART" id="SM00790"/>
    </source>
</evidence>
<name>A0A0F9AKP0_9ZZZZ</name>
<dbReference type="InterPro" id="IPR013983">
    <property type="entry name" value="Ald_Fedxn_OxRdtase_N"/>
</dbReference>
<feature type="domain" description="Aldehyde ferredoxin oxidoreductase N-terminal" evidence="1">
    <location>
        <begin position="1"/>
        <end position="209"/>
    </location>
</feature>
<sequence length="249" mass="26433">MKMKILEIDVKDKTSTQLDVPEKYKYLGGRGLTSTVVSAEVDPACHPLNEKNMLVIAPGLFAGSVLSSANRLSAGAKSPLTGGIKEANSGGLAAYRLGRLGIKAIKIKGKGKGEFESAGIKISSSGVSFEDLSFIKGMTTYEAAKRLLERYGNKCAFLVIGPAGEIRLPTACINVGDTEGEPCRNLGRGGLGAVMGSKGIKAIIIDDQGLKSPWKENDKVKQVIKKFARALKEHPVTGEKFAKYGTVMT</sequence>
<dbReference type="GO" id="GO:0016625">
    <property type="term" value="F:oxidoreductase activity, acting on the aldehyde or oxo group of donors, iron-sulfur protein as acceptor"/>
    <property type="evidence" value="ECO:0007669"/>
    <property type="project" value="InterPro"/>
</dbReference>
<dbReference type="EMBL" id="LAZR01042176">
    <property type="protein sequence ID" value="KKL10164.1"/>
    <property type="molecule type" value="Genomic_DNA"/>
</dbReference>
<dbReference type="AlphaFoldDB" id="A0A0F9AKP0"/>